<proteinExistence type="predicted"/>
<evidence type="ECO:0000313" key="2">
    <source>
        <dbReference type="EMBL" id="KAK3401877.1"/>
    </source>
</evidence>
<feature type="compositionally biased region" description="Basic residues" evidence="1">
    <location>
        <begin position="57"/>
        <end position="71"/>
    </location>
</feature>
<gene>
    <name evidence="2" type="ORF">B0T20DRAFT_125148</name>
</gene>
<reference evidence="2" key="1">
    <citation type="journal article" date="2023" name="Mol. Phylogenet. Evol.">
        <title>Genome-scale phylogeny and comparative genomics of the fungal order Sordariales.</title>
        <authorList>
            <person name="Hensen N."/>
            <person name="Bonometti L."/>
            <person name="Westerberg I."/>
            <person name="Brannstrom I.O."/>
            <person name="Guillou S."/>
            <person name="Cros-Aarteil S."/>
            <person name="Calhoun S."/>
            <person name="Haridas S."/>
            <person name="Kuo A."/>
            <person name="Mondo S."/>
            <person name="Pangilinan J."/>
            <person name="Riley R."/>
            <person name="LaButti K."/>
            <person name="Andreopoulos B."/>
            <person name="Lipzen A."/>
            <person name="Chen C."/>
            <person name="Yan M."/>
            <person name="Daum C."/>
            <person name="Ng V."/>
            <person name="Clum A."/>
            <person name="Steindorff A."/>
            <person name="Ohm R.A."/>
            <person name="Martin F."/>
            <person name="Silar P."/>
            <person name="Natvig D.O."/>
            <person name="Lalanne C."/>
            <person name="Gautier V."/>
            <person name="Ament-Velasquez S.L."/>
            <person name="Kruys A."/>
            <person name="Hutchinson M.I."/>
            <person name="Powell A.J."/>
            <person name="Barry K."/>
            <person name="Miller A.N."/>
            <person name="Grigoriev I.V."/>
            <person name="Debuchy R."/>
            <person name="Gladieux P."/>
            <person name="Hiltunen Thoren M."/>
            <person name="Johannesson H."/>
        </authorList>
    </citation>
    <scope>NUCLEOTIDE SEQUENCE</scope>
    <source>
        <strain evidence="2">FGSC 1904</strain>
    </source>
</reference>
<name>A0AAE0PL46_SORBR</name>
<feature type="compositionally biased region" description="Polar residues" evidence="1">
    <location>
        <begin position="74"/>
        <end position="85"/>
    </location>
</feature>
<evidence type="ECO:0000256" key="1">
    <source>
        <dbReference type="SAM" id="MobiDB-lite"/>
    </source>
</evidence>
<feature type="compositionally biased region" description="Polar residues" evidence="1">
    <location>
        <begin position="36"/>
        <end position="56"/>
    </location>
</feature>
<evidence type="ECO:0000313" key="3">
    <source>
        <dbReference type="Proteomes" id="UP001281003"/>
    </source>
</evidence>
<dbReference type="AlphaFoldDB" id="A0AAE0PL46"/>
<accession>A0AAE0PL46</accession>
<comment type="caution">
    <text evidence="2">The sequence shown here is derived from an EMBL/GenBank/DDBJ whole genome shotgun (WGS) entry which is preliminary data.</text>
</comment>
<protein>
    <submittedName>
        <fullName evidence="2">Uncharacterized protein</fullName>
    </submittedName>
</protein>
<feature type="region of interest" description="Disordered" evidence="1">
    <location>
        <begin position="32"/>
        <end position="88"/>
    </location>
</feature>
<organism evidence="2 3">
    <name type="scientific">Sordaria brevicollis</name>
    <dbReference type="NCBI Taxonomy" id="83679"/>
    <lineage>
        <taxon>Eukaryota</taxon>
        <taxon>Fungi</taxon>
        <taxon>Dikarya</taxon>
        <taxon>Ascomycota</taxon>
        <taxon>Pezizomycotina</taxon>
        <taxon>Sordariomycetes</taxon>
        <taxon>Sordariomycetidae</taxon>
        <taxon>Sordariales</taxon>
        <taxon>Sordariaceae</taxon>
        <taxon>Sordaria</taxon>
    </lineage>
</organism>
<keyword evidence="3" id="KW-1185">Reference proteome</keyword>
<dbReference type="EMBL" id="JAUTDP010000002">
    <property type="protein sequence ID" value="KAK3401877.1"/>
    <property type="molecule type" value="Genomic_DNA"/>
</dbReference>
<sequence length="211" mass="23389">MNATSSSLSPEQHSVAVKVLFNLPPKHWMRKKMNSWRRNTQRLQDSRRVQQSSSLHQPRHLLSRIITKRRPDKSSNPRNDSSDNVTGLGGGSIEVQLMSLGGAVSSHCSCGRGKCLSCRCDVSASLPPPSSLLLLGQTCRPLSFHAPCNKDSDACRPVPCMTLLQLPHFRPPLASSTFHQPNDAGPDILTEGYLEPKMTWEFIYGRCQPCL</sequence>
<dbReference type="Proteomes" id="UP001281003">
    <property type="component" value="Unassembled WGS sequence"/>
</dbReference>
<reference evidence="2" key="2">
    <citation type="submission" date="2023-07" db="EMBL/GenBank/DDBJ databases">
        <authorList>
            <consortium name="Lawrence Berkeley National Laboratory"/>
            <person name="Haridas S."/>
            <person name="Hensen N."/>
            <person name="Bonometti L."/>
            <person name="Westerberg I."/>
            <person name="Brannstrom I.O."/>
            <person name="Guillou S."/>
            <person name="Cros-Aarteil S."/>
            <person name="Calhoun S."/>
            <person name="Kuo A."/>
            <person name="Mondo S."/>
            <person name="Pangilinan J."/>
            <person name="Riley R."/>
            <person name="LaButti K."/>
            <person name="Andreopoulos B."/>
            <person name="Lipzen A."/>
            <person name="Chen C."/>
            <person name="Yanf M."/>
            <person name="Daum C."/>
            <person name="Ng V."/>
            <person name="Clum A."/>
            <person name="Steindorff A."/>
            <person name="Ohm R."/>
            <person name="Martin F."/>
            <person name="Silar P."/>
            <person name="Natvig D."/>
            <person name="Lalanne C."/>
            <person name="Gautier V."/>
            <person name="Ament-velasquez S.L."/>
            <person name="Kruys A."/>
            <person name="Hutchinson M.I."/>
            <person name="Powell A.J."/>
            <person name="Barry K."/>
            <person name="Miller A.N."/>
            <person name="Grigoriev I.V."/>
            <person name="Debuchy R."/>
            <person name="Gladieux P."/>
            <person name="Thoren M.H."/>
            <person name="Johannesson H."/>
        </authorList>
    </citation>
    <scope>NUCLEOTIDE SEQUENCE</scope>
    <source>
        <strain evidence="2">FGSC 1904</strain>
    </source>
</reference>